<accession>A1K529</accession>
<sequence>MKSYSQAFYADRHAKTVHSAHTILSIVLQRIPQVSSAVDLGCGVGTWLSVLQEKGVKDVQGLDGNWVDQNLLAIPRASFKQVDLANGDIRLPCRYDLAISLEVAEHLPETRARDFIASLTALSDFVLFSAAVPFQGGINHVNEQWQHYWAALFAERGYAVHDIVRARIWDDSLIPFWYRQNILLYSRHHHLPGAAEAGPAVALPAPMPLDVVHPEHYLAKARAQDGVRRSFRVFGRSVRDYMWSKLGQTH</sequence>
<dbReference type="InterPro" id="IPR029063">
    <property type="entry name" value="SAM-dependent_MTases_sf"/>
</dbReference>
<dbReference type="AlphaFoldDB" id="A1K529"/>
<dbReference type="HOGENOM" id="CLU_082393_0_0_4"/>
<dbReference type="SUPFAM" id="SSF53335">
    <property type="entry name" value="S-adenosyl-L-methionine-dependent methyltransferases"/>
    <property type="match status" value="1"/>
</dbReference>
<dbReference type="EMBL" id="AM406670">
    <property type="protein sequence ID" value="CAL93934.1"/>
    <property type="molecule type" value="Genomic_DNA"/>
</dbReference>
<evidence type="ECO:0000313" key="2">
    <source>
        <dbReference type="Proteomes" id="UP000002588"/>
    </source>
</evidence>
<evidence type="ECO:0008006" key="3">
    <source>
        <dbReference type="Google" id="ProtNLM"/>
    </source>
</evidence>
<keyword evidence="2" id="KW-1185">Reference proteome</keyword>
<gene>
    <name evidence="1" type="ordered locus">azo1317</name>
</gene>
<name>A1K529_AZOSB</name>
<dbReference type="Proteomes" id="UP000002588">
    <property type="component" value="Chromosome"/>
</dbReference>
<dbReference type="CDD" id="cd02440">
    <property type="entry name" value="AdoMet_MTases"/>
    <property type="match status" value="1"/>
</dbReference>
<dbReference type="STRING" id="62928.azo1317"/>
<dbReference type="eggNOG" id="COG0500">
    <property type="taxonomic scope" value="Bacteria"/>
</dbReference>
<organism evidence="1 2">
    <name type="scientific">Azoarcus sp. (strain BH72)</name>
    <dbReference type="NCBI Taxonomy" id="418699"/>
    <lineage>
        <taxon>Bacteria</taxon>
        <taxon>Pseudomonadati</taxon>
        <taxon>Pseudomonadota</taxon>
        <taxon>Betaproteobacteria</taxon>
        <taxon>Rhodocyclales</taxon>
        <taxon>Zoogloeaceae</taxon>
        <taxon>Azoarcus</taxon>
    </lineage>
</organism>
<dbReference type="Pfam" id="PF13489">
    <property type="entry name" value="Methyltransf_23"/>
    <property type="match status" value="1"/>
</dbReference>
<protein>
    <recommendedName>
        <fullName evidence="3">Methyltransferase domain-containing protein</fullName>
    </recommendedName>
</protein>
<proteinExistence type="predicted"/>
<dbReference type="RefSeq" id="WP_011765050.1">
    <property type="nucleotide sequence ID" value="NC_008702.1"/>
</dbReference>
<dbReference type="KEGG" id="azo:azo1317"/>
<evidence type="ECO:0000313" key="1">
    <source>
        <dbReference type="EMBL" id="CAL93934.1"/>
    </source>
</evidence>
<dbReference type="Gene3D" id="3.40.50.150">
    <property type="entry name" value="Vaccinia Virus protein VP39"/>
    <property type="match status" value="1"/>
</dbReference>
<reference evidence="1 2" key="1">
    <citation type="journal article" date="2006" name="Nat. Biotechnol.">
        <title>Complete genome of the mutualistic, N2-fixing grass endophyte Azoarcus sp. strain BH72.</title>
        <authorList>
            <person name="Krause A."/>
            <person name="Ramakumar A."/>
            <person name="Bartels D."/>
            <person name="Battistoni F."/>
            <person name="Bekel T."/>
            <person name="Boch J."/>
            <person name="Boehm M."/>
            <person name="Friedrich F."/>
            <person name="Hurek T."/>
            <person name="Krause L."/>
            <person name="Linke B."/>
            <person name="McHardy A.C."/>
            <person name="Sarkar A."/>
            <person name="Schneiker S."/>
            <person name="Syed A.A."/>
            <person name="Thauer R."/>
            <person name="Vorhoelter F.-J."/>
            <person name="Weidner S."/>
            <person name="Puehler A."/>
            <person name="Reinhold-Hurek B."/>
            <person name="Kaiser O."/>
            <person name="Goesmann A."/>
        </authorList>
    </citation>
    <scope>NUCLEOTIDE SEQUENCE [LARGE SCALE GENOMIC DNA]</scope>
    <source>
        <strain evidence="1 2">BH72</strain>
    </source>
</reference>